<dbReference type="GO" id="GO:0003700">
    <property type="term" value="F:DNA-binding transcription factor activity"/>
    <property type="evidence" value="ECO:0007669"/>
    <property type="project" value="InterPro"/>
</dbReference>
<evidence type="ECO:0000256" key="2">
    <source>
        <dbReference type="ARBA" id="ARBA00023125"/>
    </source>
</evidence>
<dbReference type="SMART" id="SM00342">
    <property type="entry name" value="HTH_ARAC"/>
    <property type="match status" value="1"/>
</dbReference>
<reference evidence="5 6" key="1">
    <citation type="submission" date="2019-02" db="EMBL/GenBank/DDBJ databases">
        <title>Deep-cultivation of Planctomycetes and their phenomic and genomic characterization uncovers novel biology.</title>
        <authorList>
            <person name="Wiegand S."/>
            <person name="Jogler M."/>
            <person name="Boedeker C."/>
            <person name="Pinto D."/>
            <person name="Vollmers J."/>
            <person name="Rivas-Marin E."/>
            <person name="Kohn T."/>
            <person name="Peeters S.H."/>
            <person name="Heuer A."/>
            <person name="Rast P."/>
            <person name="Oberbeckmann S."/>
            <person name="Bunk B."/>
            <person name="Jeske O."/>
            <person name="Meyerdierks A."/>
            <person name="Storesund J.E."/>
            <person name="Kallscheuer N."/>
            <person name="Luecker S."/>
            <person name="Lage O.M."/>
            <person name="Pohl T."/>
            <person name="Merkel B.J."/>
            <person name="Hornburger P."/>
            <person name="Mueller R.-W."/>
            <person name="Bruemmer F."/>
            <person name="Labrenz M."/>
            <person name="Spormann A.M."/>
            <person name="Op Den Camp H."/>
            <person name="Overmann J."/>
            <person name="Amann R."/>
            <person name="Jetten M.S.M."/>
            <person name="Mascher T."/>
            <person name="Medema M.H."/>
            <person name="Devos D.P."/>
            <person name="Kaster A.-K."/>
            <person name="Ovreas L."/>
            <person name="Rohde M."/>
            <person name="Galperin M.Y."/>
            <person name="Jogler C."/>
        </authorList>
    </citation>
    <scope>NUCLEOTIDE SEQUENCE [LARGE SCALE GENOMIC DNA]</scope>
    <source>
        <strain evidence="5 6">Mal64</strain>
    </source>
</reference>
<dbReference type="GO" id="GO:0000976">
    <property type="term" value="F:transcription cis-regulatory region binding"/>
    <property type="evidence" value="ECO:0007669"/>
    <property type="project" value="TreeGrafter"/>
</dbReference>
<dbReference type="CDD" id="cd01543">
    <property type="entry name" value="PBP1_XylR"/>
    <property type="match status" value="1"/>
</dbReference>
<dbReference type="PANTHER" id="PTHR30146">
    <property type="entry name" value="LACI-RELATED TRANSCRIPTIONAL REPRESSOR"/>
    <property type="match status" value="1"/>
</dbReference>
<dbReference type="SUPFAM" id="SSF46689">
    <property type="entry name" value="Homeodomain-like"/>
    <property type="match status" value="1"/>
</dbReference>
<dbReference type="Proteomes" id="UP000315440">
    <property type="component" value="Unassembled WGS sequence"/>
</dbReference>
<dbReference type="SUPFAM" id="SSF53822">
    <property type="entry name" value="Periplasmic binding protein-like I"/>
    <property type="match status" value="1"/>
</dbReference>
<dbReference type="InterPro" id="IPR046335">
    <property type="entry name" value="LacI/GalR-like_sensor"/>
</dbReference>
<protein>
    <submittedName>
        <fullName evidence="5">Xylose operon regulatory protein</fullName>
    </submittedName>
</protein>
<dbReference type="Pfam" id="PF22177">
    <property type="entry name" value="PBP1_XylR"/>
    <property type="match status" value="1"/>
</dbReference>
<dbReference type="Gene3D" id="3.40.50.2300">
    <property type="match status" value="2"/>
</dbReference>
<organism evidence="5 6">
    <name type="scientific">Pseudobythopirellula maris</name>
    <dbReference type="NCBI Taxonomy" id="2527991"/>
    <lineage>
        <taxon>Bacteria</taxon>
        <taxon>Pseudomonadati</taxon>
        <taxon>Planctomycetota</taxon>
        <taxon>Planctomycetia</taxon>
        <taxon>Pirellulales</taxon>
        <taxon>Lacipirellulaceae</taxon>
        <taxon>Pseudobythopirellula</taxon>
    </lineage>
</organism>
<evidence type="ECO:0000256" key="3">
    <source>
        <dbReference type="ARBA" id="ARBA00023163"/>
    </source>
</evidence>
<sequence length="416" mass="46069">MLDVALAPMIVCARVAPHLSLHFLSMLTPPQYRVALLVETARVFGRDLLRGIARYSHEHGPWSFHISPGDYEQVVPKMHQWGGTGIIARIPNQRVAAKILEAGVPTIAVGLTDEQLSEDNPLHSLSEVSSDAAEVSRMVADYFLERQFRWMAYVGIGDREWSKRRELAFRDYLGTHGIEPIAYEPPTKPRQQVWEREQSVLAEWIRELPKPIGVFACDDDRGREVLEACALAGVEVPGDVAVVGVDNDKVFCDLADPPLSSVSLNIETAGYRAAALLDGLMSGNIDRAQAIKVDALGIVTRRSSEIVVVEDNDVSAALQIIHSRQGVGITVKSIVDELNVSRRSLEKRFRQSLGRSILDEVQTVRLENSKRLLLETTYSVSQVARLAGFGSTGYFIQFFQCRMGCTPGAFRADMTP</sequence>
<proteinExistence type="predicted"/>
<dbReference type="InterPro" id="IPR018062">
    <property type="entry name" value="HTH_AraC-typ_CS"/>
</dbReference>
<dbReference type="Pfam" id="PF13377">
    <property type="entry name" value="Peripla_BP_3"/>
    <property type="match status" value="1"/>
</dbReference>
<name>A0A5C5ZT03_9BACT</name>
<keyword evidence="3" id="KW-0804">Transcription</keyword>
<keyword evidence="6" id="KW-1185">Reference proteome</keyword>
<dbReference type="InterPro" id="IPR009057">
    <property type="entry name" value="Homeodomain-like_sf"/>
</dbReference>
<evidence type="ECO:0000313" key="5">
    <source>
        <dbReference type="EMBL" id="TWT90198.1"/>
    </source>
</evidence>
<evidence type="ECO:0000313" key="6">
    <source>
        <dbReference type="Proteomes" id="UP000315440"/>
    </source>
</evidence>
<keyword evidence="1" id="KW-0805">Transcription regulation</keyword>
<gene>
    <name evidence="5" type="primary">xylR_1</name>
    <name evidence="5" type="ORF">Mal64_05820</name>
</gene>
<dbReference type="Gene3D" id="1.10.10.60">
    <property type="entry name" value="Homeodomain-like"/>
    <property type="match status" value="1"/>
</dbReference>
<dbReference type="Pfam" id="PF12833">
    <property type="entry name" value="HTH_18"/>
    <property type="match status" value="1"/>
</dbReference>
<evidence type="ECO:0000259" key="4">
    <source>
        <dbReference type="PROSITE" id="PS01124"/>
    </source>
</evidence>
<dbReference type="PROSITE" id="PS01124">
    <property type="entry name" value="HTH_ARAC_FAMILY_2"/>
    <property type="match status" value="1"/>
</dbReference>
<accession>A0A5C5ZT03</accession>
<feature type="domain" description="HTH araC/xylS-type" evidence="4">
    <location>
        <begin position="315"/>
        <end position="413"/>
    </location>
</feature>
<dbReference type="AlphaFoldDB" id="A0A5C5ZT03"/>
<dbReference type="PANTHER" id="PTHR30146:SF24">
    <property type="entry name" value="XYLOSE OPERON REGULATORY PROTEIN"/>
    <property type="match status" value="1"/>
</dbReference>
<dbReference type="PROSITE" id="PS00041">
    <property type="entry name" value="HTH_ARAC_FAMILY_1"/>
    <property type="match status" value="1"/>
</dbReference>
<dbReference type="EMBL" id="SJPQ01000001">
    <property type="protein sequence ID" value="TWT90198.1"/>
    <property type="molecule type" value="Genomic_DNA"/>
</dbReference>
<dbReference type="InterPro" id="IPR018060">
    <property type="entry name" value="HTH_AraC"/>
</dbReference>
<keyword evidence="2" id="KW-0238">DNA-binding</keyword>
<evidence type="ECO:0000256" key="1">
    <source>
        <dbReference type="ARBA" id="ARBA00023015"/>
    </source>
</evidence>
<comment type="caution">
    <text evidence="5">The sequence shown here is derived from an EMBL/GenBank/DDBJ whole genome shotgun (WGS) entry which is preliminary data.</text>
</comment>
<dbReference type="InterPro" id="IPR028082">
    <property type="entry name" value="Peripla_BP_I"/>
</dbReference>
<dbReference type="InterPro" id="IPR054031">
    <property type="entry name" value="XylR_PBP1"/>
</dbReference>